<evidence type="ECO:0000313" key="5">
    <source>
        <dbReference type="Proteomes" id="UP001189122"/>
    </source>
</evidence>
<protein>
    <recommendedName>
        <fullName evidence="3">Pectinesterase inhibitor domain-containing protein</fullName>
    </recommendedName>
</protein>
<dbReference type="PANTHER" id="PTHR31080:SF110">
    <property type="entry name" value="PECTINESTERASE INHIBITOR 3"/>
    <property type="match status" value="1"/>
</dbReference>
<dbReference type="GO" id="GO:0004857">
    <property type="term" value="F:enzyme inhibitor activity"/>
    <property type="evidence" value="ECO:0007669"/>
    <property type="project" value="InterPro"/>
</dbReference>
<dbReference type="Gene3D" id="1.20.140.40">
    <property type="entry name" value="Invertase/pectin methylesterase inhibitor family protein"/>
    <property type="match status" value="1"/>
</dbReference>
<dbReference type="CDD" id="cd15798">
    <property type="entry name" value="PMEI-like_3"/>
    <property type="match status" value="1"/>
</dbReference>
<dbReference type="AlphaFoldDB" id="A0A7I8J2Y7"/>
<evidence type="ECO:0000313" key="4">
    <source>
        <dbReference type="EMBL" id="CAA2625220.1"/>
    </source>
</evidence>
<proteinExistence type="predicted"/>
<name>A0A7I8J2Y7_SPIIN</name>
<feature type="signal peptide" evidence="2">
    <location>
        <begin position="1"/>
        <end position="25"/>
    </location>
</feature>
<feature type="chain" id="PRO_5029836149" description="Pectinesterase inhibitor domain-containing protein" evidence="2">
    <location>
        <begin position="26"/>
        <end position="172"/>
    </location>
</feature>
<feature type="domain" description="Pectinesterase inhibitor" evidence="3">
    <location>
        <begin position="28"/>
        <end position="160"/>
    </location>
</feature>
<evidence type="ECO:0000256" key="2">
    <source>
        <dbReference type="SAM" id="SignalP"/>
    </source>
</evidence>
<reference evidence="4 5" key="1">
    <citation type="submission" date="2019-12" db="EMBL/GenBank/DDBJ databases">
        <authorList>
            <person name="Scholz U."/>
            <person name="Mascher M."/>
            <person name="Fiebig A."/>
        </authorList>
    </citation>
    <scope>NUCLEOTIDE SEQUENCE</scope>
</reference>
<dbReference type="InterPro" id="IPR051955">
    <property type="entry name" value="PME_Inhibitor"/>
</dbReference>
<keyword evidence="1 2" id="KW-0732">Signal</keyword>
<accession>A0A7I8J2Y7</accession>
<sequence length="172" mass="18462">MAVPPQGRSRTLVVLLLLSSPSLLGESSSSSSSSSSCLRRDANRAVYAAAKSAGEAAGYVSHLLRSTSPNSVALKDCRELLGDSAEQLNKTARQLRRLRPETFTWQVDNALTWTSAALTNQDTCVQGLREVMKGTSGKTREAVVRRVSHVSRLTGNALHLINRLASTNGRGL</sequence>
<dbReference type="EMBL" id="LR743596">
    <property type="protein sequence ID" value="CAA2625220.1"/>
    <property type="molecule type" value="Genomic_DNA"/>
</dbReference>
<dbReference type="SUPFAM" id="SSF101148">
    <property type="entry name" value="Plant invertase/pectin methylesterase inhibitor"/>
    <property type="match status" value="1"/>
</dbReference>
<dbReference type="NCBIfam" id="TIGR01614">
    <property type="entry name" value="PME_inhib"/>
    <property type="match status" value="1"/>
</dbReference>
<dbReference type="PANTHER" id="PTHR31080">
    <property type="entry name" value="PECTINESTERASE INHIBITOR-LIKE"/>
    <property type="match status" value="1"/>
</dbReference>
<dbReference type="InterPro" id="IPR006501">
    <property type="entry name" value="Pectinesterase_inhib_dom"/>
</dbReference>
<evidence type="ECO:0000256" key="1">
    <source>
        <dbReference type="ARBA" id="ARBA00022729"/>
    </source>
</evidence>
<keyword evidence="5" id="KW-1185">Reference proteome</keyword>
<organism evidence="4">
    <name type="scientific">Spirodela intermedia</name>
    <name type="common">Intermediate duckweed</name>
    <dbReference type="NCBI Taxonomy" id="51605"/>
    <lineage>
        <taxon>Eukaryota</taxon>
        <taxon>Viridiplantae</taxon>
        <taxon>Streptophyta</taxon>
        <taxon>Embryophyta</taxon>
        <taxon>Tracheophyta</taxon>
        <taxon>Spermatophyta</taxon>
        <taxon>Magnoliopsida</taxon>
        <taxon>Liliopsida</taxon>
        <taxon>Araceae</taxon>
        <taxon>Lemnoideae</taxon>
        <taxon>Spirodela</taxon>
    </lineage>
</organism>
<dbReference type="SMART" id="SM00856">
    <property type="entry name" value="PMEI"/>
    <property type="match status" value="1"/>
</dbReference>
<gene>
    <name evidence="4" type="ORF">SI7747_09010997</name>
</gene>
<dbReference type="Proteomes" id="UP001189122">
    <property type="component" value="Unassembled WGS sequence"/>
</dbReference>
<dbReference type="Pfam" id="PF04043">
    <property type="entry name" value="PMEI"/>
    <property type="match status" value="1"/>
</dbReference>
<evidence type="ECO:0000259" key="3">
    <source>
        <dbReference type="SMART" id="SM00856"/>
    </source>
</evidence>
<dbReference type="InterPro" id="IPR035513">
    <property type="entry name" value="Invertase/methylesterase_inhib"/>
</dbReference>
<dbReference type="EMBL" id="CACRZD030000009">
    <property type="protein sequence ID" value="CAA6664607.1"/>
    <property type="molecule type" value="Genomic_DNA"/>
</dbReference>